<keyword evidence="3" id="KW-0805">Transcription regulation</keyword>
<dbReference type="PROSITE" id="PS00676">
    <property type="entry name" value="SIGMA54_INTERACT_2"/>
    <property type="match status" value="1"/>
</dbReference>
<dbReference type="InterPro" id="IPR003593">
    <property type="entry name" value="AAA+_ATPase"/>
</dbReference>
<accession>A0A1M6TRL5</accession>
<dbReference type="InterPro" id="IPR009057">
    <property type="entry name" value="Homeodomain-like_sf"/>
</dbReference>
<dbReference type="SMART" id="SM00382">
    <property type="entry name" value="AAA"/>
    <property type="match status" value="1"/>
</dbReference>
<evidence type="ECO:0000256" key="1">
    <source>
        <dbReference type="ARBA" id="ARBA00022741"/>
    </source>
</evidence>
<dbReference type="GO" id="GO:0003677">
    <property type="term" value="F:DNA binding"/>
    <property type="evidence" value="ECO:0007669"/>
    <property type="project" value="UniProtKB-KW"/>
</dbReference>
<keyword evidence="4" id="KW-0238">DNA-binding</keyword>
<dbReference type="PROSITE" id="PS50045">
    <property type="entry name" value="SIGMA54_INTERACT_4"/>
    <property type="match status" value="1"/>
</dbReference>
<name>A0A1M6TRL5_9GAMM</name>
<evidence type="ECO:0000256" key="2">
    <source>
        <dbReference type="ARBA" id="ARBA00022840"/>
    </source>
</evidence>
<dbReference type="Gene3D" id="3.40.50.300">
    <property type="entry name" value="P-loop containing nucleotide triphosphate hydrolases"/>
    <property type="match status" value="1"/>
</dbReference>
<feature type="domain" description="Sigma-54 factor interaction" evidence="6">
    <location>
        <begin position="187"/>
        <end position="412"/>
    </location>
</feature>
<dbReference type="RefSeq" id="WP_064700275.1">
    <property type="nucleotide sequence ID" value="NZ_BDEO01000011.1"/>
</dbReference>
<dbReference type="Gene3D" id="1.10.10.60">
    <property type="entry name" value="Homeodomain-like"/>
    <property type="match status" value="1"/>
</dbReference>
<dbReference type="SUPFAM" id="SSF52540">
    <property type="entry name" value="P-loop containing nucleoside triphosphate hydrolases"/>
    <property type="match status" value="1"/>
</dbReference>
<evidence type="ECO:0000313" key="8">
    <source>
        <dbReference type="Proteomes" id="UP000184248"/>
    </source>
</evidence>
<evidence type="ECO:0000256" key="3">
    <source>
        <dbReference type="ARBA" id="ARBA00023015"/>
    </source>
</evidence>
<dbReference type="Pfam" id="PF00158">
    <property type="entry name" value="Sigma54_activat"/>
    <property type="match status" value="1"/>
</dbReference>
<dbReference type="PANTHER" id="PTHR32071:SF35">
    <property type="entry name" value="ANAEROBIC NITRIC OXIDE REDUCTASE TRANSCRIPTION REGULATOR NORR"/>
    <property type="match status" value="1"/>
</dbReference>
<dbReference type="InterPro" id="IPR025944">
    <property type="entry name" value="Sigma_54_int_dom_CS"/>
</dbReference>
<dbReference type="EMBL" id="FRAL01000004">
    <property type="protein sequence ID" value="SHK59488.1"/>
    <property type="molecule type" value="Genomic_DNA"/>
</dbReference>
<dbReference type="GO" id="GO:0006355">
    <property type="term" value="P:regulation of DNA-templated transcription"/>
    <property type="evidence" value="ECO:0007669"/>
    <property type="project" value="InterPro"/>
</dbReference>
<reference evidence="8" key="1">
    <citation type="submission" date="2016-11" db="EMBL/GenBank/DDBJ databases">
        <authorList>
            <person name="Varghese N."/>
            <person name="Submissions S."/>
        </authorList>
    </citation>
    <scope>NUCLEOTIDE SEQUENCE [LARGE SCALE GENOMIC DNA]</scope>
    <source>
        <strain evidence="8">ALO Sharm</strain>
    </source>
</reference>
<sequence length="518" mass="57249">MTEFLKALRTLLAQLSEYEASEAHWGDLLQALVGDFPADASTLMVMDGEALRPVALLGLDDEVRGRRFALQDHPRLAAIASHAGVCRFPHDSPLPDPFDGLIDEDLSDVHDCLGVALRDDERLTGLLTLDALEPGRLDGLDDDQLLSIARLLGTCLHLAERLRTTRTRLNEVLAQASPSEINWRWNSRAMRQLDRAIELVAPTDMSVLLHGETGVGKELAVRALHRRSRRHQGPLVQVNCAALPESLIESELFGHRRGAFSGATEDRRGHFAMADGGTLMLDEIGELPLALQPKLLRVLQEGEIQPLGCETPRKVDVRVVAVTNRDLHVEVEAGRFRADLYHRLSAFPLHVPPLRERPEDIPLLVGHFLEVNRVRLGLHNLRLQAEAETALLAWRWPGNVRELEHTLARAALRALGEQGLVATSDRRQAVALITREHLDLPDDATASACLDVRQGSSESSASLEPSLSLKEATEAFQRRHIQASLRDHDGNWAAAARSLGMDPGNLHRLARRLGLKAT</sequence>
<evidence type="ECO:0000256" key="4">
    <source>
        <dbReference type="ARBA" id="ARBA00023125"/>
    </source>
</evidence>
<gene>
    <name evidence="7" type="ORF">SAMN05192556_10428</name>
</gene>
<keyword evidence="8" id="KW-1185">Reference proteome</keyword>
<dbReference type="Pfam" id="PF25601">
    <property type="entry name" value="AAA_lid_14"/>
    <property type="match status" value="1"/>
</dbReference>
<dbReference type="SUPFAM" id="SSF46689">
    <property type="entry name" value="Homeodomain-like"/>
    <property type="match status" value="1"/>
</dbReference>
<dbReference type="NCBIfam" id="NF003451">
    <property type="entry name" value="PRK05022.1"/>
    <property type="match status" value="1"/>
</dbReference>
<evidence type="ECO:0000256" key="5">
    <source>
        <dbReference type="ARBA" id="ARBA00023163"/>
    </source>
</evidence>
<dbReference type="FunFam" id="3.40.50.300:FF:000006">
    <property type="entry name" value="DNA-binding transcriptional regulator NtrC"/>
    <property type="match status" value="1"/>
</dbReference>
<dbReference type="Proteomes" id="UP000184248">
    <property type="component" value="Unassembled WGS sequence"/>
</dbReference>
<dbReference type="InterPro" id="IPR027417">
    <property type="entry name" value="P-loop_NTPase"/>
</dbReference>
<dbReference type="InterPro" id="IPR029016">
    <property type="entry name" value="GAF-like_dom_sf"/>
</dbReference>
<dbReference type="Gene3D" id="1.10.8.60">
    <property type="match status" value="1"/>
</dbReference>
<dbReference type="AlphaFoldDB" id="A0A1M6TRL5"/>
<evidence type="ECO:0000259" key="6">
    <source>
        <dbReference type="PROSITE" id="PS50045"/>
    </source>
</evidence>
<dbReference type="SUPFAM" id="SSF55781">
    <property type="entry name" value="GAF domain-like"/>
    <property type="match status" value="1"/>
</dbReference>
<dbReference type="InterPro" id="IPR025943">
    <property type="entry name" value="Sigma_54_int_dom_ATP-bd_2"/>
</dbReference>
<dbReference type="GO" id="GO:0005524">
    <property type="term" value="F:ATP binding"/>
    <property type="evidence" value="ECO:0007669"/>
    <property type="project" value="UniProtKB-KW"/>
</dbReference>
<dbReference type="Gene3D" id="3.30.450.40">
    <property type="match status" value="1"/>
</dbReference>
<dbReference type="CDD" id="cd00009">
    <property type="entry name" value="AAA"/>
    <property type="match status" value="1"/>
</dbReference>
<proteinExistence type="predicted"/>
<organism evidence="7 8">
    <name type="scientific">Halomonas caseinilytica</name>
    <dbReference type="NCBI Taxonomy" id="438744"/>
    <lineage>
        <taxon>Bacteria</taxon>
        <taxon>Pseudomonadati</taxon>
        <taxon>Pseudomonadota</taxon>
        <taxon>Gammaproteobacteria</taxon>
        <taxon>Oceanospirillales</taxon>
        <taxon>Halomonadaceae</taxon>
        <taxon>Halomonas</taxon>
    </lineage>
</organism>
<dbReference type="InterPro" id="IPR058031">
    <property type="entry name" value="AAA_lid_NorR"/>
</dbReference>
<evidence type="ECO:0000313" key="7">
    <source>
        <dbReference type="EMBL" id="SHK59488.1"/>
    </source>
</evidence>
<dbReference type="OrthoDB" id="9804019at2"/>
<keyword evidence="1" id="KW-0547">Nucleotide-binding</keyword>
<dbReference type="InterPro" id="IPR002078">
    <property type="entry name" value="Sigma_54_int"/>
</dbReference>
<protein>
    <submittedName>
        <fullName evidence="7">Anaerobic nitric oxide reductase transcription regulator</fullName>
    </submittedName>
</protein>
<dbReference type="PANTHER" id="PTHR32071">
    <property type="entry name" value="TRANSCRIPTIONAL REGULATORY PROTEIN"/>
    <property type="match status" value="1"/>
</dbReference>
<dbReference type="PROSITE" id="PS00688">
    <property type="entry name" value="SIGMA54_INTERACT_3"/>
    <property type="match status" value="1"/>
</dbReference>
<keyword evidence="5" id="KW-0804">Transcription</keyword>
<keyword evidence="2" id="KW-0067">ATP-binding</keyword>